<organism evidence="1 2">
    <name type="scientific">Vibrio alginolyticus</name>
    <dbReference type="NCBI Taxonomy" id="663"/>
    <lineage>
        <taxon>Bacteria</taxon>
        <taxon>Pseudomonadati</taxon>
        <taxon>Pseudomonadota</taxon>
        <taxon>Gammaproteobacteria</taxon>
        <taxon>Vibrionales</taxon>
        <taxon>Vibrionaceae</taxon>
        <taxon>Vibrio</taxon>
    </lineage>
</organism>
<sequence>MFENRQNLCKSVIGQFSPQHEWHDDVYLAPACKERFLTLTEIPEWQRADIFMAGLAELHDGYHVERDKVGVHT</sequence>
<name>A0A7Y0N2F9_VIBAL</name>
<dbReference type="AlphaFoldDB" id="A0A7Y0N2F9"/>
<comment type="caution">
    <text evidence="1">The sequence shown here is derived from an EMBL/GenBank/DDBJ whole genome shotgun (WGS) entry which is preliminary data.</text>
</comment>
<feature type="non-terminal residue" evidence="1">
    <location>
        <position position="73"/>
    </location>
</feature>
<gene>
    <name evidence="1" type="ORF">HKB35_29935</name>
</gene>
<accession>A0A7Y0N2F9</accession>
<dbReference type="Proteomes" id="UP000565155">
    <property type="component" value="Unassembled WGS sequence"/>
</dbReference>
<reference evidence="1 2" key="1">
    <citation type="submission" date="2020-04" db="EMBL/GenBank/DDBJ databases">
        <title>Whole-genome sequencing of Vibrio spp. from China reveals different genetic environments of blaCTX-M-14 among diverse lineages.</title>
        <authorList>
            <person name="Zheng Z."/>
            <person name="Ye L."/>
            <person name="Chen S."/>
        </authorList>
    </citation>
    <scope>NUCLEOTIDE SEQUENCE [LARGE SCALE GENOMIC DNA]</scope>
    <source>
        <strain evidence="1 2">Vb1636</strain>
    </source>
</reference>
<proteinExistence type="predicted"/>
<evidence type="ECO:0000313" key="2">
    <source>
        <dbReference type="Proteomes" id="UP000565155"/>
    </source>
</evidence>
<dbReference type="EMBL" id="JABCMA010001089">
    <property type="protein sequence ID" value="NMR77803.1"/>
    <property type="molecule type" value="Genomic_DNA"/>
</dbReference>
<protein>
    <submittedName>
        <fullName evidence="1">AraC family transcriptional regulator</fullName>
    </submittedName>
</protein>
<evidence type="ECO:0000313" key="1">
    <source>
        <dbReference type="EMBL" id="NMR77803.1"/>
    </source>
</evidence>